<accession>A0ABS2EXZ4</accession>
<proteinExistence type="predicted"/>
<evidence type="ECO:0000313" key="3">
    <source>
        <dbReference type="Proteomes" id="UP000703295"/>
    </source>
</evidence>
<reference evidence="2 3" key="1">
    <citation type="journal article" date="2021" name="Sci. Rep.">
        <title>The distribution of antibiotic resistance genes in chicken gut microbiota commensals.</title>
        <authorList>
            <person name="Juricova H."/>
            <person name="Matiasovicova J."/>
            <person name="Kubasova T."/>
            <person name="Cejkova D."/>
            <person name="Rychlik I."/>
        </authorList>
    </citation>
    <scope>NUCLEOTIDE SEQUENCE [LARGE SCALE GENOMIC DNA]</scope>
    <source>
        <strain evidence="2 3">An801</strain>
    </source>
</reference>
<evidence type="ECO:0000259" key="1">
    <source>
        <dbReference type="Pfam" id="PF22292"/>
    </source>
</evidence>
<dbReference type="EMBL" id="JACJJW010000032">
    <property type="protein sequence ID" value="MBM6759214.1"/>
    <property type="molecule type" value="Genomic_DNA"/>
</dbReference>
<comment type="caution">
    <text evidence="2">The sequence shown here is derived from an EMBL/GenBank/DDBJ whole genome shotgun (WGS) entry which is preliminary data.</text>
</comment>
<dbReference type="Proteomes" id="UP000703295">
    <property type="component" value="Unassembled WGS sequence"/>
</dbReference>
<protein>
    <recommendedName>
        <fullName evidence="1">DUF6965 domain-containing protein</fullName>
    </recommendedName>
</protein>
<keyword evidence="3" id="KW-1185">Reference proteome</keyword>
<gene>
    <name evidence="2" type="ORF">H6A31_11080</name>
</gene>
<dbReference type="RefSeq" id="WP_204476379.1">
    <property type="nucleotide sequence ID" value="NZ_JACJJW010000032.1"/>
</dbReference>
<name>A0ABS2EXZ4_9BACE</name>
<dbReference type="InterPro" id="IPR054238">
    <property type="entry name" value="DUF6965"/>
</dbReference>
<organism evidence="2 3">
    <name type="scientific">Bacteroides mediterraneensis</name>
    <dbReference type="NCBI Taxonomy" id="1841856"/>
    <lineage>
        <taxon>Bacteria</taxon>
        <taxon>Pseudomonadati</taxon>
        <taxon>Bacteroidota</taxon>
        <taxon>Bacteroidia</taxon>
        <taxon>Bacteroidales</taxon>
        <taxon>Bacteroidaceae</taxon>
        <taxon>Bacteroides</taxon>
    </lineage>
</organism>
<evidence type="ECO:0000313" key="2">
    <source>
        <dbReference type="EMBL" id="MBM6759214.1"/>
    </source>
</evidence>
<sequence length="78" mass="9288">MSKNVYTLEEVEQLKAWFDQAELPAEMQLDKAVYIPDVKETVRRLFLQAHVCYENPRLQGCLRLLERIKAHLEEEKKN</sequence>
<dbReference type="Pfam" id="PF22292">
    <property type="entry name" value="DUF6965"/>
    <property type="match status" value="1"/>
</dbReference>
<feature type="domain" description="DUF6965" evidence="1">
    <location>
        <begin position="9"/>
        <end position="73"/>
    </location>
</feature>